<feature type="compositionally biased region" description="Polar residues" evidence="6">
    <location>
        <begin position="36"/>
        <end position="50"/>
    </location>
</feature>
<reference evidence="9 10" key="1">
    <citation type="journal article" date="2020" name="BMC Genomics">
        <title>Correction to: Identification and distribution of gene clusters required for synthesis of sphingolipid metabolism inhibitors in diverse species of the filamentous fungus Fusarium.</title>
        <authorList>
            <person name="Kim H.S."/>
            <person name="Lohmar J.M."/>
            <person name="Busman M."/>
            <person name="Brown D.W."/>
            <person name="Naumann T.A."/>
            <person name="Divon H.H."/>
            <person name="Lysoe E."/>
            <person name="Uhlig S."/>
            <person name="Proctor R.H."/>
        </authorList>
    </citation>
    <scope>NUCLEOTIDE SEQUENCE [LARGE SCALE GENOMIC DNA]</scope>
    <source>
        <strain evidence="9 10">NRRL 25214</strain>
    </source>
</reference>
<dbReference type="GO" id="GO:0006351">
    <property type="term" value="P:DNA-templated transcription"/>
    <property type="evidence" value="ECO:0007669"/>
    <property type="project" value="InterPro"/>
</dbReference>
<comment type="caution">
    <text evidence="9">The sequence shown here is derived from an EMBL/GenBank/DDBJ whole genome shotgun (WGS) entry which is preliminary data.</text>
</comment>
<dbReference type="Pfam" id="PF04082">
    <property type="entry name" value="Fungal_trans"/>
    <property type="match status" value="1"/>
</dbReference>
<evidence type="ECO:0000256" key="1">
    <source>
        <dbReference type="ARBA" id="ARBA00022833"/>
    </source>
</evidence>
<dbReference type="InterPro" id="IPR051439">
    <property type="entry name" value="XlnR/Xlr1"/>
</dbReference>
<evidence type="ECO:0000256" key="5">
    <source>
        <dbReference type="ARBA" id="ARBA00023242"/>
    </source>
</evidence>
<organism evidence="9 10">
    <name type="scientific">Fusarium anthophilum</name>
    <dbReference type="NCBI Taxonomy" id="48485"/>
    <lineage>
        <taxon>Eukaryota</taxon>
        <taxon>Fungi</taxon>
        <taxon>Dikarya</taxon>
        <taxon>Ascomycota</taxon>
        <taxon>Pezizomycotina</taxon>
        <taxon>Sordariomycetes</taxon>
        <taxon>Hypocreomycetidae</taxon>
        <taxon>Hypocreales</taxon>
        <taxon>Nectriaceae</taxon>
        <taxon>Fusarium</taxon>
        <taxon>Fusarium fujikuroi species complex</taxon>
    </lineage>
</organism>
<keyword evidence="4" id="KW-0804">Transcription</keyword>
<dbReference type="GO" id="GO:0003677">
    <property type="term" value="F:DNA binding"/>
    <property type="evidence" value="ECO:0007669"/>
    <property type="project" value="UniProtKB-KW"/>
</dbReference>
<dbReference type="InterPro" id="IPR007219">
    <property type="entry name" value="XnlR_reg_dom"/>
</dbReference>
<dbReference type="PANTHER" id="PTHR47663:SF1">
    <property type="entry name" value="XYLANOLYTIC TRANSCRIPTIONAL ACTIVATOR XLNR-RELATED"/>
    <property type="match status" value="1"/>
</dbReference>
<dbReference type="Proteomes" id="UP000573603">
    <property type="component" value="Unassembled WGS sequence"/>
</dbReference>
<sequence length="613" mass="68387">MCEQTASPHDDEDHVFDIRFNDVYPASNAQGLRETSGVTQTTESSNNFDDPIEQSQKVGVLYPCLRPLLPSLQGLMDHANAGELLLFYFRQPNTYLFTSASPYVLAPVLRPQCLLAHTKPRKTSDTLLLAILWVGAQTAQLPFLLVPRCRQDICNGLRTILFQALDSCPKPSVDTLLSLVLVAIVSTGGNRKDQSMMWWYRAIDMCERMKLSRSDDDEKTSVSHEEHIQNLCDHSGATEEAREEGRRLYWLLFALDRHWAISFNRMPLMLEADCQVFVPCSEEIWTSGRRSFSASVAHRSFGPLVEVSGAGFFQSFLPLMAVLGDIIWIHHIFSSGRMGCFLDLNCVSRSEELLHKCMIALDCLLDSNLHTSAEDRASSPVLPQRQGAQHDLPLEGSTTRCALGSMTLVAILYAKFITHVLYVLLHGRWDALDLLSSGSDSGTNDSTVVNPVMSSLSDWITSDHFQTCCSHAIAASEIISEILQHDPELAFMPYLLGIYLLHSSFILLFFAHRMSQVGGVPNESVENACERTIRAHEVCVATLDVDFQKDFRKVLRQTLYNVQRQRSLSSQITGVDADGCSEGSLPKADSGVAMINHVLSLYRWTKGHRGLAV</sequence>
<keyword evidence="5" id="KW-0539">Nucleus</keyword>
<feature type="domain" description="Xylanolytic transcriptional activator regulatory" evidence="8">
    <location>
        <begin position="195"/>
        <end position="285"/>
    </location>
</feature>
<feature type="region of interest" description="Disordered" evidence="6">
    <location>
        <begin position="30"/>
        <end position="50"/>
    </location>
</feature>
<evidence type="ECO:0000313" key="10">
    <source>
        <dbReference type="Proteomes" id="UP000573603"/>
    </source>
</evidence>
<keyword evidence="7" id="KW-1133">Transmembrane helix</keyword>
<evidence type="ECO:0000256" key="6">
    <source>
        <dbReference type="SAM" id="MobiDB-lite"/>
    </source>
</evidence>
<name>A0A8H5EB15_9HYPO</name>
<protein>
    <recommendedName>
        <fullName evidence="8">Xylanolytic transcriptional activator regulatory domain-containing protein</fullName>
    </recommendedName>
</protein>
<keyword evidence="2" id="KW-0805">Transcription regulation</keyword>
<keyword evidence="3" id="KW-0238">DNA-binding</keyword>
<keyword evidence="7" id="KW-0812">Transmembrane</keyword>
<evidence type="ECO:0000256" key="2">
    <source>
        <dbReference type="ARBA" id="ARBA00023015"/>
    </source>
</evidence>
<evidence type="ECO:0000259" key="8">
    <source>
        <dbReference type="SMART" id="SM00906"/>
    </source>
</evidence>
<dbReference type="CDD" id="cd12148">
    <property type="entry name" value="fungal_TF_MHR"/>
    <property type="match status" value="1"/>
</dbReference>
<proteinExistence type="predicted"/>
<dbReference type="PANTHER" id="PTHR47663">
    <property type="entry name" value="XYLANOLYTIC TRANSCRIPTIONAL ACTIVATOR XLNR-RELATED"/>
    <property type="match status" value="1"/>
</dbReference>
<dbReference type="EMBL" id="JABEVY010000038">
    <property type="protein sequence ID" value="KAF5253402.1"/>
    <property type="molecule type" value="Genomic_DNA"/>
</dbReference>
<feature type="transmembrane region" description="Helical" evidence="7">
    <location>
        <begin position="491"/>
        <end position="511"/>
    </location>
</feature>
<evidence type="ECO:0000256" key="3">
    <source>
        <dbReference type="ARBA" id="ARBA00023125"/>
    </source>
</evidence>
<gene>
    <name evidence="9" type="ORF">FANTH_1719</name>
</gene>
<keyword evidence="10" id="KW-1185">Reference proteome</keyword>
<evidence type="ECO:0000256" key="7">
    <source>
        <dbReference type="SAM" id="Phobius"/>
    </source>
</evidence>
<evidence type="ECO:0000256" key="4">
    <source>
        <dbReference type="ARBA" id="ARBA00023163"/>
    </source>
</evidence>
<dbReference type="SMART" id="SM00906">
    <property type="entry name" value="Fungal_trans"/>
    <property type="match status" value="1"/>
</dbReference>
<dbReference type="GO" id="GO:0008270">
    <property type="term" value="F:zinc ion binding"/>
    <property type="evidence" value="ECO:0007669"/>
    <property type="project" value="InterPro"/>
</dbReference>
<keyword evidence="1" id="KW-0862">Zinc</keyword>
<accession>A0A8H5EB15</accession>
<dbReference type="AlphaFoldDB" id="A0A8H5EB15"/>
<evidence type="ECO:0000313" key="9">
    <source>
        <dbReference type="EMBL" id="KAF5253402.1"/>
    </source>
</evidence>
<keyword evidence="7" id="KW-0472">Membrane</keyword>